<dbReference type="NCBIfam" id="NF008168">
    <property type="entry name" value="PRK10917.2-2"/>
    <property type="match status" value="1"/>
</dbReference>
<dbReference type="SUPFAM" id="SSF52540">
    <property type="entry name" value="P-loop containing nucleoside triphosphate hydrolases"/>
    <property type="match status" value="1"/>
</dbReference>
<evidence type="ECO:0000259" key="18">
    <source>
        <dbReference type="PROSITE" id="PS51194"/>
    </source>
</evidence>
<dbReference type="GO" id="GO:0006281">
    <property type="term" value="P:DNA repair"/>
    <property type="evidence" value="ECO:0007669"/>
    <property type="project" value="UniProtKB-KW"/>
</dbReference>
<evidence type="ECO:0000256" key="1">
    <source>
        <dbReference type="ARBA" id="ARBA00007504"/>
    </source>
</evidence>
<dbReference type="PROSITE" id="PS51192">
    <property type="entry name" value="HELICASE_ATP_BIND_1"/>
    <property type="match status" value="1"/>
</dbReference>
<evidence type="ECO:0000256" key="6">
    <source>
        <dbReference type="ARBA" id="ARBA00022806"/>
    </source>
</evidence>
<dbReference type="InterPro" id="IPR045562">
    <property type="entry name" value="RecG_dom3_C"/>
</dbReference>
<evidence type="ECO:0000313" key="19">
    <source>
        <dbReference type="EMBL" id="MPL86216.1"/>
    </source>
</evidence>
<evidence type="ECO:0000256" key="11">
    <source>
        <dbReference type="ARBA" id="ARBA00023235"/>
    </source>
</evidence>
<keyword evidence="8" id="KW-0238">DNA-binding</keyword>
<comment type="similarity">
    <text evidence="1">Belongs to the helicase family. RecG subfamily.</text>
</comment>
<reference evidence="19" key="1">
    <citation type="submission" date="2019-08" db="EMBL/GenBank/DDBJ databases">
        <authorList>
            <person name="Kucharzyk K."/>
            <person name="Murdoch R.W."/>
            <person name="Higgins S."/>
            <person name="Loffler F."/>
        </authorList>
    </citation>
    <scope>NUCLEOTIDE SEQUENCE</scope>
</reference>
<dbReference type="NCBIfam" id="TIGR00643">
    <property type="entry name" value="recG"/>
    <property type="match status" value="1"/>
</dbReference>
<dbReference type="Gene3D" id="2.40.50.140">
    <property type="entry name" value="Nucleic acid-binding proteins"/>
    <property type="match status" value="1"/>
</dbReference>
<dbReference type="AlphaFoldDB" id="A0A644V4E2"/>
<evidence type="ECO:0000256" key="16">
    <source>
        <dbReference type="ARBA" id="ARBA00049819"/>
    </source>
</evidence>
<name>A0A644V4E2_9ZZZZ</name>
<dbReference type="SMART" id="SM00490">
    <property type="entry name" value="HELICc"/>
    <property type="match status" value="1"/>
</dbReference>
<proteinExistence type="inferred from homology"/>
<gene>
    <name evidence="19" type="primary">recG_12</name>
    <name evidence="19" type="ORF">SDC9_32193</name>
</gene>
<dbReference type="InterPro" id="IPR033454">
    <property type="entry name" value="RecG_wedge"/>
</dbReference>
<dbReference type="Gene3D" id="3.40.50.300">
    <property type="entry name" value="P-loop containing nucleotide triphosphate hydrolases"/>
    <property type="match status" value="2"/>
</dbReference>
<dbReference type="GO" id="GO:0003677">
    <property type="term" value="F:DNA binding"/>
    <property type="evidence" value="ECO:0007669"/>
    <property type="project" value="UniProtKB-KW"/>
</dbReference>
<comment type="catalytic activity">
    <reaction evidence="12">
        <text>Couples ATP hydrolysis with the unwinding of duplex DNA by translocating in the 3'-5' direction.</text>
        <dbReference type="EC" id="5.6.2.4"/>
    </reaction>
</comment>
<dbReference type="GO" id="GO:0005524">
    <property type="term" value="F:ATP binding"/>
    <property type="evidence" value="ECO:0007669"/>
    <property type="project" value="UniProtKB-KW"/>
</dbReference>
<organism evidence="19">
    <name type="scientific">bioreactor metagenome</name>
    <dbReference type="NCBI Taxonomy" id="1076179"/>
    <lineage>
        <taxon>unclassified sequences</taxon>
        <taxon>metagenomes</taxon>
        <taxon>ecological metagenomes</taxon>
    </lineage>
</organism>
<protein>
    <recommendedName>
        <fullName evidence="2">ATP-dependent DNA helicase RecG</fullName>
        <ecNumber evidence="13">5.6.2.4</ecNumber>
    </recommendedName>
    <alternativeName>
        <fullName evidence="15">DNA branch migration protein RecG</fullName>
    </alternativeName>
    <alternativeName>
        <fullName evidence="16">Probable DNA 3'-5' helicase RecG</fullName>
    </alternativeName>
</protein>
<comment type="caution">
    <text evidence="19">The sequence shown here is derived from an EMBL/GenBank/DDBJ whole genome shotgun (WGS) entry which is preliminary data.</text>
</comment>
<dbReference type="Pfam" id="PF00270">
    <property type="entry name" value="DEAD"/>
    <property type="match status" value="1"/>
</dbReference>
<evidence type="ECO:0000256" key="2">
    <source>
        <dbReference type="ARBA" id="ARBA00017846"/>
    </source>
</evidence>
<evidence type="ECO:0000256" key="4">
    <source>
        <dbReference type="ARBA" id="ARBA00022763"/>
    </source>
</evidence>
<dbReference type="InterPro" id="IPR011545">
    <property type="entry name" value="DEAD/DEAH_box_helicase_dom"/>
</dbReference>
<dbReference type="CDD" id="cd17992">
    <property type="entry name" value="DEXHc_RecG"/>
    <property type="match status" value="1"/>
</dbReference>
<dbReference type="NCBIfam" id="NF008165">
    <property type="entry name" value="PRK10917.1-3"/>
    <property type="match status" value="1"/>
</dbReference>
<dbReference type="InterPro" id="IPR014001">
    <property type="entry name" value="Helicase_ATP-bd"/>
</dbReference>
<evidence type="ECO:0000259" key="17">
    <source>
        <dbReference type="PROSITE" id="PS51192"/>
    </source>
</evidence>
<dbReference type="GO" id="GO:0006310">
    <property type="term" value="P:DNA recombination"/>
    <property type="evidence" value="ECO:0007669"/>
    <property type="project" value="UniProtKB-KW"/>
</dbReference>
<keyword evidence="10" id="KW-0234">DNA repair</keyword>
<dbReference type="InterPro" id="IPR012340">
    <property type="entry name" value="NA-bd_OB-fold"/>
</dbReference>
<evidence type="ECO:0000256" key="12">
    <source>
        <dbReference type="ARBA" id="ARBA00034617"/>
    </source>
</evidence>
<dbReference type="InterPro" id="IPR027417">
    <property type="entry name" value="P-loop_NTPase"/>
</dbReference>
<evidence type="ECO:0000256" key="8">
    <source>
        <dbReference type="ARBA" id="ARBA00023125"/>
    </source>
</evidence>
<evidence type="ECO:0000256" key="7">
    <source>
        <dbReference type="ARBA" id="ARBA00022840"/>
    </source>
</evidence>
<keyword evidence="9" id="KW-0233">DNA recombination</keyword>
<keyword evidence="11" id="KW-0413">Isomerase</keyword>
<evidence type="ECO:0000256" key="5">
    <source>
        <dbReference type="ARBA" id="ARBA00022801"/>
    </source>
</evidence>
<dbReference type="SMART" id="SM00487">
    <property type="entry name" value="DEXDc"/>
    <property type="match status" value="1"/>
</dbReference>
<dbReference type="GO" id="GO:0016887">
    <property type="term" value="F:ATP hydrolysis activity"/>
    <property type="evidence" value="ECO:0007669"/>
    <property type="project" value="RHEA"/>
</dbReference>
<dbReference type="GO" id="GO:0043138">
    <property type="term" value="F:3'-5' DNA helicase activity"/>
    <property type="evidence" value="ECO:0007669"/>
    <property type="project" value="UniProtKB-EC"/>
</dbReference>
<feature type="domain" description="Helicase ATP-binding" evidence="17">
    <location>
        <begin position="278"/>
        <end position="440"/>
    </location>
</feature>
<dbReference type="PANTHER" id="PTHR47964:SF1">
    <property type="entry name" value="ATP-DEPENDENT DNA HELICASE HOMOLOG RECG, CHLOROPLASTIC"/>
    <property type="match status" value="1"/>
</dbReference>
<keyword evidence="5 19" id="KW-0378">Hydrolase</keyword>
<sequence length="687" mass="75978">MWWHEPITALKGIGPKKKADFANLNIITIGDLLNRFPRQGCYMDYSHLKKIKELSTNGVNQVFAAEVVNMANKRSARNKSYATVTVRDETGYAEIFLFLHQRFQLKSLEIGKKILVTGKVSPGRTAKSVSGATFSYLSDEIKSEGLGILPIYNLSGNLTQNNVRYAVKQALTLARKELPESLPEEIIIKNSLLPRLDALENIHFPKNFALLARAKERFIFEELYLLQCGLLYYRSKVKDTRGGIKMAKDGKVISKVLAKLPFTLTEAQAKAWNEISLDMQEEQPMHRLLQGDVGSGKTILSALALAKAVENGYQGCIMVPTEILAVQHYATLTACLKPAGINVSLLTGNIKGAKRQKIIAGLADGSLNVVVGTHALIQDTVKFNSLALVVTDEQHRFGVEQRAKLVNKSAFAPDVLVMTATPIPRTLALTVYGDLDISLMKGMPPGRKPINTLCYTDAKRAEVYKGMVRQVKAGFQAYVVCPLIEESELVEAKSVTEIYEGLTAGYLRGIPCGLLHGRLKAEEKDKVMAAFAAGEIKVLIATTVIEVGVNVPNANLMVIEGADRFGLAQLHQLRGRVGRSDIQSYCVLLTASENPETLERLQIMRTCGDGFILAEKDLELRGAGQLFGFRQHGLPDLYIADIMRDTEVLVEARELAKEAMNNKKLFIQVTAALKNQFDERFEKIFYS</sequence>
<dbReference type="EMBL" id="VSSQ01000218">
    <property type="protein sequence ID" value="MPL86216.1"/>
    <property type="molecule type" value="Genomic_DNA"/>
</dbReference>
<dbReference type="PANTHER" id="PTHR47964">
    <property type="entry name" value="ATP-DEPENDENT DNA HELICASE HOMOLOG RECG, CHLOROPLASTIC"/>
    <property type="match status" value="1"/>
</dbReference>
<keyword evidence="7" id="KW-0067">ATP-binding</keyword>
<dbReference type="InterPro" id="IPR047112">
    <property type="entry name" value="RecG/Mfd"/>
</dbReference>
<keyword evidence="6 19" id="KW-0347">Helicase</keyword>
<evidence type="ECO:0000256" key="13">
    <source>
        <dbReference type="ARBA" id="ARBA00034808"/>
    </source>
</evidence>
<evidence type="ECO:0000256" key="3">
    <source>
        <dbReference type="ARBA" id="ARBA00022741"/>
    </source>
</evidence>
<dbReference type="InterPro" id="IPR004609">
    <property type="entry name" value="ATP-dep_DNA_helicase_RecG"/>
</dbReference>
<dbReference type="Pfam" id="PF19833">
    <property type="entry name" value="RecG_dom3_C"/>
    <property type="match status" value="1"/>
</dbReference>
<dbReference type="PROSITE" id="PS51194">
    <property type="entry name" value="HELICASE_CTER"/>
    <property type="match status" value="1"/>
</dbReference>
<evidence type="ECO:0000256" key="10">
    <source>
        <dbReference type="ARBA" id="ARBA00023204"/>
    </source>
</evidence>
<evidence type="ECO:0000256" key="14">
    <source>
        <dbReference type="ARBA" id="ARBA00048988"/>
    </source>
</evidence>
<comment type="catalytic activity">
    <reaction evidence="14">
        <text>ATP + H2O = ADP + phosphate + H(+)</text>
        <dbReference type="Rhea" id="RHEA:13065"/>
        <dbReference type="ChEBI" id="CHEBI:15377"/>
        <dbReference type="ChEBI" id="CHEBI:15378"/>
        <dbReference type="ChEBI" id="CHEBI:30616"/>
        <dbReference type="ChEBI" id="CHEBI:43474"/>
        <dbReference type="ChEBI" id="CHEBI:456216"/>
        <dbReference type="EC" id="5.6.2.4"/>
    </reaction>
</comment>
<dbReference type="SUPFAM" id="SSF50249">
    <property type="entry name" value="Nucleic acid-binding proteins"/>
    <property type="match status" value="1"/>
</dbReference>
<accession>A0A644V4E2</accession>
<keyword evidence="3" id="KW-0547">Nucleotide-binding</keyword>
<dbReference type="Pfam" id="PF00271">
    <property type="entry name" value="Helicase_C"/>
    <property type="match status" value="1"/>
</dbReference>
<dbReference type="Pfam" id="PF17191">
    <property type="entry name" value="RecG_wedge"/>
    <property type="match status" value="1"/>
</dbReference>
<evidence type="ECO:0000256" key="9">
    <source>
        <dbReference type="ARBA" id="ARBA00023172"/>
    </source>
</evidence>
<evidence type="ECO:0000256" key="15">
    <source>
        <dbReference type="ARBA" id="ARBA00049803"/>
    </source>
</evidence>
<feature type="domain" description="Helicase C-terminal" evidence="18">
    <location>
        <begin position="462"/>
        <end position="619"/>
    </location>
</feature>
<dbReference type="InterPro" id="IPR001650">
    <property type="entry name" value="Helicase_C-like"/>
</dbReference>
<dbReference type="EC" id="5.6.2.4" evidence="13"/>
<keyword evidence="4" id="KW-0227">DNA damage</keyword>